<evidence type="ECO:0000313" key="1">
    <source>
        <dbReference type="EMBL" id="QXG78647.1"/>
    </source>
</evidence>
<dbReference type="RefSeq" id="YP_010683784.1">
    <property type="nucleotide sequence ID" value="NC_071130.1"/>
</dbReference>
<sequence>MMRLTARQIAIIDEIQRDRNAAEATLNIALKHHHNMVVELDKRTSELWSELAEIHNLDLSETVYQTKTIDGIAQIVPVEESK</sequence>
<accession>A0AAE7S5G2</accession>
<dbReference type="EMBL" id="MZ398021">
    <property type="protein sequence ID" value="QXG78647.1"/>
    <property type="molecule type" value="Genomic_DNA"/>
</dbReference>
<organism evidence="1 2">
    <name type="scientific">Klebsiella phage BUCT_47333</name>
    <dbReference type="NCBI Taxonomy" id="2849972"/>
    <lineage>
        <taxon>Viruses</taxon>
        <taxon>Duplodnaviria</taxon>
        <taxon>Heunggongvirae</taxon>
        <taxon>Uroviricota</taxon>
        <taxon>Caudoviricetes</taxon>
        <taxon>Jameshumphriesvirinae</taxon>
        <taxon>Ringroadvirus</taxon>
        <taxon>Ringroadvirus BUCT47333</taxon>
    </lineage>
</organism>
<dbReference type="KEGG" id="vg:78058322"/>
<evidence type="ECO:0000313" key="2">
    <source>
        <dbReference type="Proteomes" id="UP000828234"/>
    </source>
</evidence>
<dbReference type="Proteomes" id="UP000828234">
    <property type="component" value="Segment"/>
</dbReference>
<dbReference type="GeneID" id="78058322"/>
<keyword evidence="2" id="KW-1185">Reference proteome</keyword>
<reference evidence="1" key="1">
    <citation type="submission" date="2021-06" db="EMBL/GenBank/DDBJ databases">
        <authorList>
            <person name="Zhang G."/>
            <person name="Liu Y."/>
            <person name="Wang J."/>
            <person name="Chen Y."/>
        </authorList>
    </citation>
    <scope>NUCLEOTIDE SEQUENCE</scope>
    <source>
        <strain evidence="1">Klebsiella pneumoniae 1118</strain>
    </source>
</reference>
<protein>
    <submittedName>
        <fullName evidence="1">Uncharacterized protein</fullName>
    </submittedName>
</protein>
<name>A0AAE7S5G2_9CAUD</name>
<proteinExistence type="predicted"/>